<dbReference type="InterPro" id="IPR032675">
    <property type="entry name" value="LRR_dom_sf"/>
</dbReference>
<dbReference type="Gene3D" id="3.80.10.10">
    <property type="entry name" value="Ribonuclease Inhibitor"/>
    <property type="match status" value="1"/>
</dbReference>
<feature type="compositionally biased region" description="Basic and acidic residues" evidence="1">
    <location>
        <begin position="425"/>
        <end position="438"/>
    </location>
</feature>
<dbReference type="InParanoid" id="A0A1Y2FWG9"/>
<feature type="compositionally biased region" description="Pro residues" evidence="1">
    <location>
        <begin position="11"/>
        <end position="24"/>
    </location>
</feature>
<feature type="compositionally biased region" description="Low complexity" evidence="1">
    <location>
        <begin position="1"/>
        <end position="10"/>
    </location>
</feature>
<dbReference type="EMBL" id="MCGR01000011">
    <property type="protein sequence ID" value="ORY88353.1"/>
    <property type="molecule type" value="Genomic_DNA"/>
</dbReference>
<feature type="compositionally biased region" description="Basic and acidic residues" evidence="1">
    <location>
        <begin position="446"/>
        <end position="461"/>
    </location>
</feature>
<dbReference type="Proteomes" id="UP000193467">
    <property type="component" value="Unassembled WGS sequence"/>
</dbReference>
<keyword evidence="3" id="KW-1185">Reference proteome</keyword>
<reference evidence="2 3" key="1">
    <citation type="submission" date="2016-07" db="EMBL/GenBank/DDBJ databases">
        <title>Pervasive Adenine N6-methylation of Active Genes in Fungi.</title>
        <authorList>
            <consortium name="DOE Joint Genome Institute"/>
            <person name="Mondo S.J."/>
            <person name="Dannebaum R.O."/>
            <person name="Kuo R.C."/>
            <person name="Labutti K."/>
            <person name="Haridas S."/>
            <person name="Kuo A."/>
            <person name="Salamov A."/>
            <person name="Ahrendt S.R."/>
            <person name="Lipzen A."/>
            <person name="Sullivan W."/>
            <person name="Andreopoulos W.B."/>
            <person name="Clum A."/>
            <person name="Lindquist E."/>
            <person name="Daum C."/>
            <person name="Ramamoorthy G.K."/>
            <person name="Gryganskyi A."/>
            <person name="Culley D."/>
            <person name="Magnuson J.K."/>
            <person name="James T.Y."/>
            <person name="O'Malley M.A."/>
            <person name="Stajich J.E."/>
            <person name="Spatafora J.W."/>
            <person name="Visel A."/>
            <person name="Grigoriev I.V."/>
        </authorList>
    </citation>
    <scope>NUCLEOTIDE SEQUENCE [LARGE SCALE GENOMIC DNA]</scope>
    <source>
        <strain evidence="2 3">62-1032</strain>
    </source>
</reference>
<evidence type="ECO:0000313" key="3">
    <source>
        <dbReference type="Proteomes" id="UP000193467"/>
    </source>
</evidence>
<organism evidence="2 3">
    <name type="scientific">Leucosporidium creatinivorum</name>
    <dbReference type="NCBI Taxonomy" id="106004"/>
    <lineage>
        <taxon>Eukaryota</taxon>
        <taxon>Fungi</taxon>
        <taxon>Dikarya</taxon>
        <taxon>Basidiomycota</taxon>
        <taxon>Pucciniomycotina</taxon>
        <taxon>Microbotryomycetes</taxon>
        <taxon>Leucosporidiales</taxon>
        <taxon>Leucosporidium</taxon>
    </lineage>
</organism>
<protein>
    <submittedName>
        <fullName evidence="2">Uncharacterized protein</fullName>
    </submittedName>
</protein>
<feature type="region of interest" description="Disordered" evidence="1">
    <location>
        <begin position="417"/>
        <end position="461"/>
    </location>
</feature>
<evidence type="ECO:0000313" key="2">
    <source>
        <dbReference type="EMBL" id="ORY88353.1"/>
    </source>
</evidence>
<proteinExistence type="predicted"/>
<accession>A0A1Y2FWG9</accession>
<dbReference type="SUPFAM" id="SSF52058">
    <property type="entry name" value="L domain-like"/>
    <property type="match status" value="1"/>
</dbReference>
<dbReference type="AlphaFoldDB" id="A0A1Y2FWG9"/>
<dbReference type="OrthoDB" id="2526690at2759"/>
<name>A0A1Y2FWG9_9BASI</name>
<comment type="caution">
    <text evidence="2">The sequence shown here is derived from an EMBL/GenBank/DDBJ whole genome shotgun (WGS) entry which is preliminary data.</text>
</comment>
<sequence>MPTSSTSSAPLAPPPPRRFERPPAPALPQEVLSLVIQFAVPQSSHPRAFSKRSKLLRHLALVSKSWRSAAQAELFHLVCLPLPPSAWKIIGSGMGKALGSRTKILKLGKAWERAERETTWHKYPASTAPVLRVMLFITELWLEEVTVDPAVLSWAQDLKTIHLHEVNLRLHKDRDYWHLPKLQTLFMTAVTVTSYADQFIPARPLFTPLTLPALTTLAWTWDNDNTDPDFELGPQLTHLFLHRTSTTSANDPTPRFPVLPAPLFTSLTSLQHLFLTIRFFLDIPNLDSIPSSLRSLHLWSIPGATPLVEAHLVKSGPKPRCLNQAEVFFVPRIPDDEMEMDEEGKEVEPEWRDNFRKWAGSTRVKEVEMEMDLDDAMDKDSMRWLAYAGRVPSSPPTTSAMTPRIAESTLNAELETAVTSATDEGSEKAEGEVAEQGKEASGPEQQPREVDGSHVDAAEKLADIGCPAAPAGCTG</sequence>
<feature type="region of interest" description="Disordered" evidence="1">
    <location>
        <begin position="1"/>
        <end position="24"/>
    </location>
</feature>
<gene>
    <name evidence="2" type="ORF">BCR35DRAFT_351158</name>
</gene>
<evidence type="ECO:0000256" key="1">
    <source>
        <dbReference type="SAM" id="MobiDB-lite"/>
    </source>
</evidence>